<keyword evidence="1" id="KW-0812">Transmembrane</keyword>
<keyword evidence="1" id="KW-1133">Transmembrane helix</keyword>
<protein>
    <submittedName>
        <fullName evidence="2">PEP-CTERM protein-sorting domain-containing protein</fullName>
    </submittedName>
</protein>
<name>A0A286D2K5_9GAMM</name>
<keyword evidence="3" id="KW-1185">Reference proteome</keyword>
<proteinExistence type="predicted"/>
<reference evidence="2 3" key="1">
    <citation type="submission" date="2017-09" db="EMBL/GenBank/DDBJ databases">
        <authorList>
            <person name="Ehlers B."/>
            <person name="Leendertz F.H."/>
        </authorList>
    </citation>
    <scope>NUCLEOTIDE SEQUENCE [LARGE SCALE GENOMIC DNA]</scope>
    <source>
        <strain evidence="2 3">CGMCC 1.10978</strain>
    </source>
</reference>
<evidence type="ECO:0000313" key="3">
    <source>
        <dbReference type="Proteomes" id="UP000219374"/>
    </source>
</evidence>
<evidence type="ECO:0000256" key="1">
    <source>
        <dbReference type="SAM" id="Phobius"/>
    </source>
</evidence>
<organism evidence="2 3">
    <name type="scientific">Pseudoxanthomonas wuyuanensis</name>
    <dbReference type="NCBI Taxonomy" id="1073196"/>
    <lineage>
        <taxon>Bacteria</taxon>
        <taxon>Pseudomonadati</taxon>
        <taxon>Pseudomonadota</taxon>
        <taxon>Gammaproteobacteria</taxon>
        <taxon>Lysobacterales</taxon>
        <taxon>Lysobacteraceae</taxon>
        <taxon>Pseudoxanthomonas</taxon>
    </lineage>
</organism>
<dbReference type="Proteomes" id="UP000219374">
    <property type="component" value="Unassembled WGS sequence"/>
</dbReference>
<gene>
    <name evidence="2" type="ORF">SAMN06296416_102122</name>
</gene>
<sequence>MTASKLKGGGLDWGPIAVKGATGGVIGLLVGLVAWLARRRKRR</sequence>
<dbReference type="AlphaFoldDB" id="A0A286D2K5"/>
<evidence type="ECO:0000313" key="2">
    <source>
        <dbReference type="EMBL" id="SOD52869.1"/>
    </source>
</evidence>
<accession>A0A286D2K5</accession>
<keyword evidence="1" id="KW-0472">Membrane</keyword>
<feature type="transmembrane region" description="Helical" evidence="1">
    <location>
        <begin position="16"/>
        <end position="37"/>
    </location>
</feature>
<dbReference type="EMBL" id="OCND01000002">
    <property type="protein sequence ID" value="SOD52869.1"/>
    <property type="molecule type" value="Genomic_DNA"/>
</dbReference>